<dbReference type="InterPro" id="IPR036691">
    <property type="entry name" value="Endo/exonu/phosph_ase_sf"/>
</dbReference>
<protein>
    <recommendedName>
        <fullName evidence="2">Endonuclease/exonuclease/phosphatase domain-containing protein</fullName>
    </recommendedName>
</protein>
<dbReference type="Gene3D" id="3.60.10.10">
    <property type="entry name" value="Endonuclease/exonuclease/phosphatase"/>
    <property type="match status" value="1"/>
</dbReference>
<dbReference type="SUPFAM" id="SSF56219">
    <property type="entry name" value="DNase I-like"/>
    <property type="match status" value="1"/>
</dbReference>
<organism evidence="3 4">
    <name type="scientific">Microbacterium kribbense</name>
    <dbReference type="NCBI Taxonomy" id="433645"/>
    <lineage>
        <taxon>Bacteria</taxon>
        <taxon>Bacillati</taxon>
        <taxon>Actinomycetota</taxon>
        <taxon>Actinomycetes</taxon>
        <taxon>Micrococcales</taxon>
        <taxon>Microbacteriaceae</taxon>
        <taxon>Microbacterium</taxon>
    </lineage>
</organism>
<sequence>MLRLFGTLVTVLCAIAVAILTWPQFFRVERVWPIAQIVSFRGILVVCFAAAFVLMLLLMLIRPIRPLTASLAVIALVGAAAGGVIVFSRGLGTDALPAKAAASLRVMTWNTEGAATSPETIARTAVAMDADIVTLPETTIDTGAKVAVAMRGLGHPMWAYHTQYGAHGWDASSTTMLISPDLGTYSVIESSADGSSNTSTVPSAVAMPTDGKGPIIVAAHAVAPRQDYMAAWKHDLQWIADQCSAGNVILAGDFNATVDHMGGFGVDGGLMGRCRDAGDATGTGGVGTWPTAMPALAGAPIDHVMATPDWTVTGSVVLTSLDGSGSDHRPLIVQLDPTGGGAK</sequence>
<evidence type="ECO:0000256" key="1">
    <source>
        <dbReference type="SAM" id="Phobius"/>
    </source>
</evidence>
<evidence type="ECO:0000313" key="3">
    <source>
        <dbReference type="EMBL" id="GAA3761745.1"/>
    </source>
</evidence>
<keyword evidence="1" id="KW-0812">Transmembrane</keyword>
<accession>A0ABP7GEL3</accession>
<dbReference type="InterPro" id="IPR005135">
    <property type="entry name" value="Endo/exonuclease/phosphatase"/>
</dbReference>
<reference evidence="4" key="1">
    <citation type="journal article" date="2019" name="Int. J. Syst. Evol. Microbiol.">
        <title>The Global Catalogue of Microorganisms (GCM) 10K type strain sequencing project: providing services to taxonomists for standard genome sequencing and annotation.</title>
        <authorList>
            <consortium name="The Broad Institute Genomics Platform"/>
            <consortium name="The Broad Institute Genome Sequencing Center for Infectious Disease"/>
            <person name="Wu L."/>
            <person name="Ma J."/>
        </authorList>
    </citation>
    <scope>NUCLEOTIDE SEQUENCE [LARGE SCALE GENOMIC DNA]</scope>
    <source>
        <strain evidence="4">JCM 16950</strain>
    </source>
</reference>
<gene>
    <name evidence="3" type="ORF">GCM10022240_12870</name>
</gene>
<keyword evidence="1" id="KW-0472">Membrane</keyword>
<dbReference type="RefSeq" id="WP_344781734.1">
    <property type="nucleotide sequence ID" value="NZ_BAABAF010000004.1"/>
</dbReference>
<name>A0ABP7GEL3_9MICO</name>
<feature type="transmembrane region" description="Helical" evidence="1">
    <location>
        <begin position="67"/>
        <end position="87"/>
    </location>
</feature>
<keyword evidence="1" id="KW-1133">Transmembrane helix</keyword>
<evidence type="ECO:0000259" key="2">
    <source>
        <dbReference type="Pfam" id="PF03372"/>
    </source>
</evidence>
<feature type="transmembrane region" description="Helical" evidence="1">
    <location>
        <begin position="34"/>
        <end position="60"/>
    </location>
</feature>
<comment type="caution">
    <text evidence="3">The sequence shown here is derived from an EMBL/GenBank/DDBJ whole genome shotgun (WGS) entry which is preliminary data.</text>
</comment>
<evidence type="ECO:0000313" key="4">
    <source>
        <dbReference type="Proteomes" id="UP001500540"/>
    </source>
</evidence>
<feature type="domain" description="Endonuclease/exonuclease/phosphatase" evidence="2">
    <location>
        <begin position="107"/>
        <end position="328"/>
    </location>
</feature>
<dbReference type="Pfam" id="PF03372">
    <property type="entry name" value="Exo_endo_phos"/>
    <property type="match status" value="1"/>
</dbReference>
<keyword evidence="4" id="KW-1185">Reference proteome</keyword>
<dbReference type="EMBL" id="BAABAF010000004">
    <property type="protein sequence ID" value="GAA3761745.1"/>
    <property type="molecule type" value="Genomic_DNA"/>
</dbReference>
<proteinExistence type="predicted"/>
<dbReference type="Proteomes" id="UP001500540">
    <property type="component" value="Unassembled WGS sequence"/>
</dbReference>